<proteinExistence type="predicted"/>
<dbReference type="AlphaFoldDB" id="A0A6J4L9U0"/>
<feature type="compositionally biased region" description="Basic residues" evidence="1">
    <location>
        <begin position="9"/>
        <end position="31"/>
    </location>
</feature>
<feature type="non-terminal residue" evidence="2">
    <location>
        <position position="1"/>
    </location>
</feature>
<reference evidence="2" key="1">
    <citation type="submission" date="2020-02" db="EMBL/GenBank/DDBJ databases">
        <authorList>
            <person name="Meier V. D."/>
        </authorList>
    </citation>
    <scope>NUCLEOTIDE SEQUENCE</scope>
    <source>
        <strain evidence="2">AVDCRST_MAG48</strain>
    </source>
</reference>
<feature type="non-terminal residue" evidence="2">
    <location>
        <position position="39"/>
    </location>
</feature>
<sequence length="39" mass="4366">HAVQPALPARRRHPARARRGGPGRAAAHHRDRRPDRGDL</sequence>
<organism evidence="2">
    <name type="scientific">uncultured Friedmanniella sp</name>
    <dbReference type="NCBI Taxonomy" id="335381"/>
    <lineage>
        <taxon>Bacteria</taxon>
        <taxon>Bacillati</taxon>
        <taxon>Actinomycetota</taxon>
        <taxon>Actinomycetes</taxon>
        <taxon>Propionibacteriales</taxon>
        <taxon>Nocardioidaceae</taxon>
        <taxon>Friedmanniella</taxon>
        <taxon>environmental samples</taxon>
    </lineage>
</organism>
<dbReference type="EMBL" id="CADCTS010000422">
    <property type="protein sequence ID" value="CAA9326956.1"/>
    <property type="molecule type" value="Genomic_DNA"/>
</dbReference>
<protein>
    <submittedName>
        <fullName evidence="2">Uncharacterized protein</fullName>
    </submittedName>
</protein>
<evidence type="ECO:0000313" key="2">
    <source>
        <dbReference type="EMBL" id="CAA9326956.1"/>
    </source>
</evidence>
<feature type="region of interest" description="Disordered" evidence="1">
    <location>
        <begin position="1"/>
        <end position="39"/>
    </location>
</feature>
<gene>
    <name evidence="2" type="ORF">AVDCRST_MAG48-2946</name>
</gene>
<accession>A0A6J4L9U0</accession>
<name>A0A6J4L9U0_9ACTN</name>
<evidence type="ECO:0000256" key="1">
    <source>
        <dbReference type="SAM" id="MobiDB-lite"/>
    </source>
</evidence>